<organism evidence="2 3">
    <name type="scientific">Parendozoicomonas haliclonae</name>
    <dbReference type="NCBI Taxonomy" id="1960125"/>
    <lineage>
        <taxon>Bacteria</taxon>
        <taxon>Pseudomonadati</taxon>
        <taxon>Pseudomonadota</taxon>
        <taxon>Gammaproteobacteria</taxon>
        <taxon>Oceanospirillales</taxon>
        <taxon>Endozoicomonadaceae</taxon>
        <taxon>Parendozoicomonas</taxon>
    </lineage>
</organism>
<feature type="transmembrane region" description="Helical" evidence="1">
    <location>
        <begin position="226"/>
        <end position="244"/>
    </location>
</feature>
<feature type="transmembrane region" description="Helical" evidence="1">
    <location>
        <begin position="80"/>
        <end position="97"/>
    </location>
</feature>
<feature type="transmembrane region" description="Helical" evidence="1">
    <location>
        <begin position="103"/>
        <end position="125"/>
    </location>
</feature>
<keyword evidence="1" id="KW-0472">Membrane</keyword>
<keyword evidence="1" id="KW-0812">Transmembrane</keyword>
<sequence>MEAATSQPTAPQAQVHHHQFEFTGKAGEFFKIWIVNILLTIVTLGIYSAWAKVRTNRYFYGSTKVAGSAFSYLADPIQILKGRLIAMAFLIALSLSIEFSPALYGILILVLLVATPWIIARGISFNARMSAWRNVRFNSKVTMGGVFLHFMVLPLVVPFTMGLAAPWVVQEQKKYLVKNYEFGNETFEPTFTTGDFYSLYLKAFGLMILAGLSFLIPVAGVLIAPLLYLSAIALISVGQFNLIYGKSKLAGVQFEASMETLPFMWIYFTNLLVIALTLGLGAPWAMVRMAKHRADCLIMIADDSLDSFTDHQQEQQSALGEEMGDVFDVAAGL</sequence>
<feature type="transmembrane region" description="Helical" evidence="1">
    <location>
        <begin position="146"/>
        <end position="169"/>
    </location>
</feature>
<evidence type="ECO:0000256" key="1">
    <source>
        <dbReference type="SAM" id="Phobius"/>
    </source>
</evidence>
<keyword evidence="3" id="KW-1185">Reference proteome</keyword>
<accession>A0A1X7AGB5</accession>
<dbReference type="AlphaFoldDB" id="A0A1X7AGB5"/>
<proteinExistence type="predicted"/>
<dbReference type="RefSeq" id="WP_087107284.1">
    <property type="nucleotide sequence ID" value="NZ_CBCSCN010000001.1"/>
</dbReference>
<reference evidence="2 3" key="1">
    <citation type="submission" date="2017-03" db="EMBL/GenBank/DDBJ databases">
        <authorList>
            <person name="Afonso C.L."/>
            <person name="Miller P.J."/>
            <person name="Scott M.A."/>
            <person name="Spackman E."/>
            <person name="Goraichik I."/>
            <person name="Dimitrov K.M."/>
            <person name="Suarez D.L."/>
            <person name="Swayne D.E."/>
        </authorList>
    </citation>
    <scope>NUCLEOTIDE SEQUENCE [LARGE SCALE GENOMIC DNA]</scope>
    <source>
        <strain evidence="2">SB41UT1</strain>
    </source>
</reference>
<evidence type="ECO:0000313" key="3">
    <source>
        <dbReference type="Proteomes" id="UP000196573"/>
    </source>
</evidence>
<feature type="transmembrane region" description="Helical" evidence="1">
    <location>
        <begin position="199"/>
        <end position="219"/>
    </location>
</feature>
<evidence type="ECO:0000313" key="2">
    <source>
        <dbReference type="EMBL" id="SMA38494.1"/>
    </source>
</evidence>
<dbReference type="EMBL" id="FWPT01000002">
    <property type="protein sequence ID" value="SMA38494.1"/>
    <property type="molecule type" value="Genomic_DNA"/>
</dbReference>
<dbReference type="Pfam" id="PF05987">
    <property type="entry name" value="DUF898"/>
    <property type="match status" value="1"/>
</dbReference>
<feature type="transmembrane region" description="Helical" evidence="1">
    <location>
        <begin position="30"/>
        <end position="50"/>
    </location>
</feature>
<keyword evidence="1" id="KW-1133">Transmembrane helix</keyword>
<feature type="transmembrane region" description="Helical" evidence="1">
    <location>
        <begin position="264"/>
        <end position="285"/>
    </location>
</feature>
<protein>
    <submittedName>
        <fullName evidence="2">Inner membrane protein YjgN</fullName>
    </submittedName>
</protein>
<dbReference type="InterPro" id="IPR010295">
    <property type="entry name" value="DUF898"/>
</dbReference>
<dbReference type="OrthoDB" id="9765721at2"/>
<dbReference type="Proteomes" id="UP000196573">
    <property type="component" value="Unassembled WGS sequence"/>
</dbReference>
<name>A0A1X7AGB5_9GAMM</name>
<gene>
    <name evidence="2" type="primary">yjgN</name>
    <name evidence="2" type="ORF">EHSB41UT_00876</name>
</gene>